<dbReference type="Pfam" id="PF05326">
    <property type="entry name" value="SVA"/>
    <property type="match status" value="1"/>
</dbReference>
<feature type="chain" id="PRO_5034698486" description="Prolactin-induced protein" evidence="10">
    <location>
        <begin position="29"/>
        <end position="147"/>
    </location>
</feature>
<dbReference type="AlphaFoldDB" id="A0A8B7QIA4"/>
<sequence>MYSLQLLFRASHAALLLLFCLLLGTNTAQEDTRQVMIMDANLPQLTRTNEEVTLRLSVRTQLRECMVIKAHLISSIPVDGPFNYKFTGCLCEDYPRTFYWDFQANRTVVIAAVVDVIRQLNICPNNNKAVIPIEANRFHVLKTLYVN</sequence>
<reference evidence="12" key="1">
    <citation type="submission" date="2025-08" db="UniProtKB">
        <authorList>
            <consortium name="RefSeq"/>
        </authorList>
    </citation>
    <scope>IDENTIFICATION</scope>
    <source>
        <tissue evidence="12">Muscle</tissue>
    </source>
</reference>
<evidence type="ECO:0000256" key="7">
    <source>
        <dbReference type="ARBA" id="ARBA00032342"/>
    </source>
</evidence>
<dbReference type="Proteomes" id="UP000694851">
    <property type="component" value="Unplaced"/>
</dbReference>
<evidence type="ECO:0000313" key="12">
    <source>
        <dbReference type="RefSeq" id="XP_019487852.1"/>
    </source>
</evidence>
<dbReference type="OrthoDB" id="9835042at2759"/>
<dbReference type="RefSeq" id="XP_019487852.1">
    <property type="nucleotide sequence ID" value="XM_019632307.1"/>
</dbReference>
<gene>
    <name evidence="12" type="primary">PIP</name>
</gene>
<comment type="similarity">
    <text evidence="2">Belongs to the PIP family.</text>
</comment>
<evidence type="ECO:0000256" key="3">
    <source>
        <dbReference type="ARBA" id="ARBA00022525"/>
    </source>
</evidence>
<keyword evidence="5 8" id="KW-1015">Disulfide bond</keyword>
<dbReference type="GO" id="GO:0006508">
    <property type="term" value="P:proteolysis"/>
    <property type="evidence" value="ECO:0007669"/>
    <property type="project" value="TreeGrafter"/>
</dbReference>
<keyword evidence="3" id="KW-0964">Secreted</keyword>
<comment type="subcellular location">
    <subcellularLocation>
        <location evidence="1">Secreted</location>
    </subcellularLocation>
</comment>
<feature type="modified residue" description="Pyrrolidone carboxylic acid" evidence="9">
    <location>
        <position position="29"/>
    </location>
</feature>
<feature type="disulfide bond" evidence="8">
    <location>
        <begin position="89"/>
        <end position="123"/>
    </location>
</feature>
<dbReference type="InterPro" id="IPR013783">
    <property type="entry name" value="Ig-like_fold"/>
</dbReference>
<proteinExistence type="inferred from homology"/>
<dbReference type="GO" id="GO:0004190">
    <property type="term" value="F:aspartic-type endopeptidase activity"/>
    <property type="evidence" value="ECO:0007669"/>
    <property type="project" value="TreeGrafter"/>
</dbReference>
<dbReference type="PANTHER" id="PTHR15096">
    <property type="entry name" value="PROLACTIN-INDUCIBLE PROTEIN/SEMINAL VESICLE ANTIGEN"/>
    <property type="match status" value="1"/>
</dbReference>
<evidence type="ECO:0000256" key="6">
    <source>
        <dbReference type="ARBA" id="ARBA00025932"/>
    </source>
</evidence>
<dbReference type="PANTHER" id="PTHR15096:SF5">
    <property type="entry name" value="PROLACTIN-INDUCIBLE PROTEIN"/>
    <property type="match status" value="1"/>
</dbReference>
<dbReference type="Gene3D" id="2.60.40.10">
    <property type="entry name" value="Immunoglobulins"/>
    <property type="match status" value="1"/>
</dbReference>
<dbReference type="GeneID" id="109376387"/>
<dbReference type="InterPro" id="IPR007990">
    <property type="entry name" value="PIP"/>
</dbReference>
<name>A0A8B7QIA4_HIPAR</name>
<dbReference type="SUPFAM" id="SSF81296">
    <property type="entry name" value="E set domains"/>
    <property type="match status" value="1"/>
</dbReference>
<keyword evidence="4 10" id="KW-0732">Signal</keyword>
<comment type="subunit">
    <text evidence="6">Monomer. Interacts with AZGP1.</text>
</comment>
<evidence type="ECO:0000256" key="1">
    <source>
        <dbReference type="ARBA" id="ARBA00004613"/>
    </source>
</evidence>
<evidence type="ECO:0000313" key="11">
    <source>
        <dbReference type="Proteomes" id="UP000694851"/>
    </source>
</evidence>
<feature type="signal peptide" evidence="10">
    <location>
        <begin position="1"/>
        <end position="28"/>
    </location>
</feature>
<dbReference type="FunFam" id="2.60.40.10:FF:001572">
    <property type="entry name" value="Prolactin-inducible protein homolog"/>
    <property type="match status" value="1"/>
</dbReference>
<dbReference type="GO" id="GO:0002682">
    <property type="term" value="P:regulation of immune system process"/>
    <property type="evidence" value="ECO:0007669"/>
    <property type="project" value="TreeGrafter"/>
</dbReference>
<accession>A0A8B7QIA4</accession>
<organism evidence="11 12">
    <name type="scientific">Hipposideros armiger</name>
    <name type="common">Great Himalayan leaf-nosed bat</name>
    <dbReference type="NCBI Taxonomy" id="186990"/>
    <lineage>
        <taxon>Eukaryota</taxon>
        <taxon>Metazoa</taxon>
        <taxon>Chordata</taxon>
        <taxon>Craniata</taxon>
        <taxon>Vertebrata</taxon>
        <taxon>Euteleostomi</taxon>
        <taxon>Mammalia</taxon>
        <taxon>Eutheria</taxon>
        <taxon>Laurasiatheria</taxon>
        <taxon>Chiroptera</taxon>
        <taxon>Yinpterochiroptera</taxon>
        <taxon>Rhinolophoidea</taxon>
        <taxon>Hipposideridae</taxon>
        <taxon>Hipposideros</taxon>
    </lineage>
</organism>
<dbReference type="CTD" id="5304"/>
<dbReference type="InterPro" id="IPR014756">
    <property type="entry name" value="Ig_E-set"/>
</dbReference>
<dbReference type="KEGG" id="hai:109376387"/>
<protein>
    <recommendedName>
        <fullName evidence="7">Prolactin-induced protein</fullName>
    </recommendedName>
</protein>
<evidence type="ECO:0000256" key="5">
    <source>
        <dbReference type="ARBA" id="ARBA00023157"/>
    </source>
</evidence>
<evidence type="ECO:0000256" key="4">
    <source>
        <dbReference type="ARBA" id="ARBA00022729"/>
    </source>
</evidence>
<dbReference type="GO" id="GO:0005615">
    <property type="term" value="C:extracellular space"/>
    <property type="evidence" value="ECO:0007669"/>
    <property type="project" value="TreeGrafter"/>
</dbReference>
<dbReference type="PIRSF" id="PIRSF002572">
    <property type="entry name" value="PIP-GCDFP-15"/>
    <property type="match status" value="1"/>
</dbReference>
<evidence type="ECO:0000256" key="9">
    <source>
        <dbReference type="PIRSR" id="PIRSR002572-2"/>
    </source>
</evidence>
<feature type="disulfide bond" evidence="8">
    <location>
        <begin position="65"/>
        <end position="91"/>
    </location>
</feature>
<evidence type="ECO:0000256" key="10">
    <source>
        <dbReference type="SAM" id="SignalP"/>
    </source>
</evidence>
<evidence type="ECO:0000256" key="2">
    <source>
        <dbReference type="ARBA" id="ARBA00006819"/>
    </source>
</evidence>
<evidence type="ECO:0000256" key="8">
    <source>
        <dbReference type="PIRSR" id="PIRSR002572-1"/>
    </source>
</evidence>
<keyword evidence="11" id="KW-1185">Reference proteome</keyword>